<evidence type="ECO:0000256" key="10">
    <source>
        <dbReference type="SAM" id="Phobius"/>
    </source>
</evidence>
<dbReference type="Ensembl" id="ENSDNVT00000010050.1">
    <property type="protein sequence ID" value="ENSDNVP00000008327.1"/>
    <property type="gene ID" value="ENSDNVG00000005919.1"/>
</dbReference>
<dbReference type="Gene3D" id="3.40.50.1220">
    <property type="entry name" value="TPP-binding domain"/>
    <property type="match status" value="2"/>
</dbReference>
<evidence type="ECO:0000256" key="8">
    <source>
        <dbReference type="ARBA" id="ARBA00023136"/>
    </source>
</evidence>
<dbReference type="GO" id="GO:0050661">
    <property type="term" value="F:NADP binding"/>
    <property type="evidence" value="ECO:0007669"/>
    <property type="project" value="TreeGrafter"/>
</dbReference>
<evidence type="ECO:0000256" key="6">
    <source>
        <dbReference type="ARBA" id="ARBA00022989"/>
    </source>
</evidence>
<evidence type="ECO:0000256" key="5">
    <source>
        <dbReference type="ARBA" id="ARBA00022967"/>
    </source>
</evidence>
<protein>
    <recommendedName>
        <fullName evidence="2">proton-translocating NAD(P)(+) transhydrogenase</fullName>
        <ecNumber evidence="2">7.1.1.1</ecNumber>
    </recommendedName>
</protein>
<keyword evidence="13" id="KW-1185">Reference proteome</keyword>
<dbReference type="PANTHER" id="PTHR10160">
    <property type="entry name" value="NAD(P) TRANSHYDROGENASE"/>
    <property type="match status" value="1"/>
</dbReference>
<dbReference type="PANTHER" id="PTHR10160:SF30">
    <property type="entry name" value="PROTON-TRANSLOCATING NAD(P)(+) TRANSHYDROGENASE"/>
    <property type="match status" value="1"/>
</dbReference>
<evidence type="ECO:0000313" key="13">
    <source>
        <dbReference type="Proteomes" id="UP000694423"/>
    </source>
</evidence>
<keyword evidence="5" id="KW-1278">Translocase</keyword>
<dbReference type="GO" id="GO:0006740">
    <property type="term" value="P:NADPH regeneration"/>
    <property type="evidence" value="ECO:0007669"/>
    <property type="project" value="TreeGrafter"/>
</dbReference>
<reference evidence="12" key="2">
    <citation type="submission" date="2025-09" db="UniProtKB">
        <authorList>
            <consortium name="Ensembl"/>
        </authorList>
    </citation>
    <scope>IDENTIFICATION</scope>
</reference>
<accession>A0A8C4JFP3</accession>
<evidence type="ECO:0000259" key="11">
    <source>
        <dbReference type="Pfam" id="PF02233"/>
    </source>
</evidence>
<keyword evidence="8 10" id="KW-0472">Membrane</keyword>
<feature type="transmembrane region" description="Helical" evidence="10">
    <location>
        <begin position="188"/>
        <end position="211"/>
    </location>
</feature>
<comment type="subcellular location">
    <subcellularLocation>
        <location evidence="1">Membrane</location>
        <topology evidence="1">Multi-pass membrane protein</topology>
    </subcellularLocation>
</comment>
<reference evidence="12" key="1">
    <citation type="submission" date="2025-08" db="UniProtKB">
        <authorList>
            <consortium name="Ensembl"/>
        </authorList>
    </citation>
    <scope>IDENTIFICATION</scope>
</reference>
<feature type="transmembrane region" description="Helical" evidence="10">
    <location>
        <begin position="315"/>
        <end position="333"/>
    </location>
</feature>
<dbReference type="Pfam" id="PF02233">
    <property type="entry name" value="PNTB"/>
    <property type="match status" value="1"/>
</dbReference>
<evidence type="ECO:0000256" key="1">
    <source>
        <dbReference type="ARBA" id="ARBA00004141"/>
    </source>
</evidence>
<evidence type="ECO:0000256" key="4">
    <source>
        <dbReference type="ARBA" id="ARBA00022857"/>
    </source>
</evidence>
<evidence type="ECO:0000313" key="12">
    <source>
        <dbReference type="Ensembl" id="ENSDNVP00000008327.1"/>
    </source>
</evidence>
<feature type="domain" description="NADP transhydrogenase beta-like" evidence="11">
    <location>
        <begin position="208"/>
        <end position="576"/>
    </location>
</feature>
<keyword evidence="3 10" id="KW-0812">Transmembrane</keyword>
<organism evidence="12 13">
    <name type="scientific">Dromaius novaehollandiae</name>
    <name type="common">Emu</name>
    <dbReference type="NCBI Taxonomy" id="8790"/>
    <lineage>
        <taxon>Eukaryota</taxon>
        <taxon>Metazoa</taxon>
        <taxon>Chordata</taxon>
        <taxon>Craniata</taxon>
        <taxon>Vertebrata</taxon>
        <taxon>Euteleostomi</taxon>
        <taxon>Archelosauria</taxon>
        <taxon>Archosauria</taxon>
        <taxon>Dinosauria</taxon>
        <taxon>Saurischia</taxon>
        <taxon>Theropoda</taxon>
        <taxon>Coelurosauria</taxon>
        <taxon>Aves</taxon>
        <taxon>Palaeognathae</taxon>
        <taxon>Casuariiformes</taxon>
        <taxon>Dromaiidae</taxon>
        <taxon>Dromaius</taxon>
    </lineage>
</organism>
<dbReference type="GO" id="GO:0005743">
    <property type="term" value="C:mitochondrial inner membrane"/>
    <property type="evidence" value="ECO:0007669"/>
    <property type="project" value="TreeGrafter"/>
</dbReference>
<proteinExistence type="predicted"/>
<sequence>MLRMGGGIAGLTAAGAAKAMGANSVVEPMKERSIIVDLALFIFLSHQGVVNMGYTDLPSRMATQASSIYSNNILIMKVSFNGLISTTFTKSSTIFYSCLNKQKKKVQELEGEKEVTGLAGVLGQGFFPPNAAFTEMVTTSHLAGIVAYHTVWGVIPTFHLPPVSVTNAVSGKCTLCFFLLLYPPEYNYLYLLPGAVFVGGYCTYLLLMMYLGSSLCCVGMLAGFSSQNISRLGNALGVIGVAGEVLAQMSTAMAPGRPRVGLTIVKQSEISDLLQLVAAFHSLVGLAGVLTCIAEYMTEYPHLDVCPSACVLKTVVYLGTYIGAVTFSGSLLAYGELQDILNSAAFPLSGSDYLNVGSLIASLGRMIPFMLDPSYNTGLVSLFGVTGLSSIMVRISRDYSGWASCAEGFLLYNNLVTIVGALTGSAGAILSYIVWSKIETSLVWPLLSRGKPMEIVGTHTEIGLDQALEMIKEANSIIIILTESWGRCAAKAQYPIADMLNITTTAFFFLFSMFGIHPIAGHMPGQLNVLLVEADMDLALVIVVNDTVSSAAQEDSSSVVTGMPVLELCEAEQVLKKHMCVGDGTETHTDVKIKKKNLKTQPRNERSIGIACYLPHR</sequence>
<evidence type="ECO:0000256" key="2">
    <source>
        <dbReference type="ARBA" id="ARBA00012943"/>
    </source>
</evidence>
<evidence type="ECO:0000256" key="7">
    <source>
        <dbReference type="ARBA" id="ARBA00023027"/>
    </source>
</evidence>
<feature type="transmembrane region" description="Helical" evidence="10">
    <location>
        <begin position="273"/>
        <end position="294"/>
    </location>
</feature>
<dbReference type="GO" id="GO:0008750">
    <property type="term" value="F:proton-translocating NAD(P)+ transhydrogenase activity"/>
    <property type="evidence" value="ECO:0007669"/>
    <property type="project" value="UniProtKB-EC"/>
</dbReference>
<feature type="transmembrane region" description="Helical" evidence="10">
    <location>
        <begin position="378"/>
        <end position="395"/>
    </location>
</feature>
<feature type="transmembrane region" description="Helical" evidence="10">
    <location>
        <begin position="415"/>
        <end position="435"/>
    </location>
</feature>
<dbReference type="SUPFAM" id="SSF52467">
    <property type="entry name" value="DHS-like NAD/FAD-binding domain"/>
    <property type="match status" value="1"/>
</dbReference>
<keyword evidence="6 10" id="KW-1133">Transmembrane helix</keyword>
<dbReference type="Proteomes" id="UP000694423">
    <property type="component" value="Unplaced"/>
</dbReference>
<dbReference type="InterPro" id="IPR034300">
    <property type="entry name" value="PNTB-like"/>
</dbReference>
<evidence type="ECO:0000256" key="3">
    <source>
        <dbReference type="ARBA" id="ARBA00022692"/>
    </source>
</evidence>
<dbReference type="InterPro" id="IPR029035">
    <property type="entry name" value="DHS-like_NAD/FAD-binding_dom"/>
</dbReference>
<dbReference type="EC" id="7.1.1.1" evidence="2"/>
<dbReference type="AlphaFoldDB" id="A0A8C4JFP3"/>
<keyword evidence="4" id="KW-0521">NADP</keyword>
<keyword evidence="7" id="KW-0520">NAD</keyword>
<comment type="catalytic activity">
    <reaction evidence="9">
        <text>NAD(+) + NADPH + H(+)(in) = NADH + NADP(+) + H(+)(out)</text>
        <dbReference type="Rhea" id="RHEA:47992"/>
        <dbReference type="ChEBI" id="CHEBI:15378"/>
        <dbReference type="ChEBI" id="CHEBI:57540"/>
        <dbReference type="ChEBI" id="CHEBI:57783"/>
        <dbReference type="ChEBI" id="CHEBI:57945"/>
        <dbReference type="ChEBI" id="CHEBI:58349"/>
        <dbReference type="EC" id="7.1.1.1"/>
    </reaction>
</comment>
<evidence type="ECO:0000256" key="9">
    <source>
        <dbReference type="ARBA" id="ARBA00048202"/>
    </source>
</evidence>
<name>A0A8C4JFP3_DRONO</name>